<dbReference type="InterPro" id="IPR025660">
    <property type="entry name" value="Pept_his_AS"/>
</dbReference>
<keyword evidence="6" id="KW-1015">Disulfide bond</keyword>
<dbReference type="GO" id="GO:0006508">
    <property type="term" value="P:proteolysis"/>
    <property type="evidence" value="ECO:0007669"/>
    <property type="project" value="UniProtKB-KW"/>
</dbReference>
<feature type="domain" description="Peptidase C1A papain C-terminal" evidence="8">
    <location>
        <begin position="174"/>
        <end position="387"/>
    </location>
</feature>
<protein>
    <recommendedName>
        <fullName evidence="12">Peptidase C1A papain C-terminal domain-containing protein</fullName>
    </recommendedName>
</protein>
<dbReference type="SUPFAM" id="SSF54001">
    <property type="entry name" value="Cysteine proteinases"/>
    <property type="match status" value="2"/>
</dbReference>
<dbReference type="GO" id="GO:0008234">
    <property type="term" value="F:cysteine-type peptidase activity"/>
    <property type="evidence" value="ECO:0007669"/>
    <property type="project" value="UniProtKB-KW"/>
</dbReference>
<keyword evidence="7" id="KW-1133">Transmembrane helix</keyword>
<evidence type="ECO:0000256" key="6">
    <source>
        <dbReference type="ARBA" id="ARBA00023157"/>
    </source>
</evidence>
<organism evidence="10 11">
    <name type="scientific">Steinernema hermaphroditum</name>
    <dbReference type="NCBI Taxonomy" id="289476"/>
    <lineage>
        <taxon>Eukaryota</taxon>
        <taxon>Metazoa</taxon>
        <taxon>Ecdysozoa</taxon>
        <taxon>Nematoda</taxon>
        <taxon>Chromadorea</taxon>
        <taxon>Rhabditida</taxon>
        <taxon>Tylenchina</taxon>
        <taxon>Panagrolaimomorpha</taxon>
        <taxon>Strongyloidoidea</taxon>
        <taxon>Steinernematidae</taxon>
        <taxon>Steinernema</taxon>
    </lineage>
</organism>
<evidence type="ECO:0008006" key="12">
    <source>
        <dbReference type="Google" id="ProtNLM"/>
    </source>
</evidence>
<evidence type="ECO:0000256" key="1">
    <source>
        <dbReference type="ARBA" id="ARBA00008455"/>
    </source>
</evidence>
<feature type="transmembrane region" description="Helical" evidence="7">
    <location>
        <begin position="38"/>
        <end position="66"/>
    </location>
</feature>
<keyword evidence="5" id="KW-0865">Zymogen</keyword>
<dbReference type="AlphaFoldDB" id="A0AA39HLG3"/>
<feature type="domain" description="Cathepsin propeptide inhibitor" evidence="9">
    <location>
        <begin position="84"/>
        <end position="140"/>
    </location>
</feature>
<evidence type="ECO:0000256" key="5">
    <source>
        <dbReference type="ARBA" id="ARBA00023145"/>
    </source>
</evidence>
<sequence length="773" mass="86755">MEAAQDYGSTDQLINADRQLKFSWGFDYVDKTLKKVKIFVAITVFFFLLVLLLNAASLVLVALSLFKPDPPCHPLNGSHTTLTYENYLQQFHTNISTHQRAFERLHNYKKSVRFIQELNAKSNVTTFGLTKFADWSDEEIRTMLLPSALNTTELLERGVLNMTLPPLPLNQNNESESFDWRTRKVITEVKNQGLCGSCWAFAATGVVEAANAIASGSAPISLSEQELVDCDTANVGCFGGSVIEALLYIKINGSMSEESYPYEGARGPCRKDGYVSTITAIIWVENTEKALINWLHYYGPFTISLAVTKDFFYYTSGVYVPQDDCSDITKIVGYHAMLVVGYGIDETGVKYWIVKNSWGEKWGMNGYVNYIRGQNACGIREIAIAAYGSAMKDYGSAEFLLKEQLEQEKWRRFENILQRLKTAVVILFALLIAVLLLNVASIYLVAKASGSLQNLSALDGYQKYLKRFPEKATSGRKSLDRFQIYDNKLKIIKELNDRLDDTEFEDNRFTDWSDEEIRKILLPLDFDLNNLKNDTFLNSTHSGFFTASRSTAGTFDWRTKNVIAAVKDQGQCGSCWAFATTGLVEAMNAISKSVAPISLSEQELVDCDTIDKGCEGGNVGYAVRYVYQKGLMTEQSYPYQHSKGTCRKSGFVSKITNAYLLKRDEAHLVDWLTHRGPFTVSINVTNDLMYYKTGVFQPQADDCVNKPIGRHALLVVGYGTNAKGVKYWIVKNSWGSSWGTENGYLYFVRGQNACGIEEFPIGALALSQKNIRI</sequence>
<dbReference type="SMART" id="SM00645">
    <property type="entry name" value="Pept_C1"/>
    <property type="match status" value="2"/>
</dbReference>
<evidence type="ECO:0000313" key="10">
    <source>
        <dbReference type="EMBL" id="KAK0407535.1"/>
    </source>
</evidence>
<gene>
    <name evidence="10" type="ORF">QR680_019248</name>
</gene>
<comment type="similarity">
    <text evidence="1">Belongs to the peptidase C1 family.</text>
</comment>
<dbReference type="PROSITE" id="PS00639">
    <property type="entry name" value="THIOL_PROTEASE_HIS"/>
    <property type="match status" value="2"/>
</dbReference>
<dbReference type="InterPro" id="IPR000169">
    <property type="entry name" value="Pept_cys_AS"/>
</dbReference>
<dbReference type="InterPro" id="IPR013201">
    <property type="entry name" value="Prot_inhib_I29"/>
</dbReference>
<dbReference type="EMBL" id="JAUCMV010000004">
    <property type="protein sequence ID" value="KAK0407535.1"/>
    <property type="molecule type" value="Genomic_DNA"/>
</dbReference>
<proteinExistence type="inferred from homology"/>
<dbReference type="SMART" id="SM00848">
    <property type="entry name" value="Inhibitor_I29"/>
    <property type="match status" value="2"/>
</dbReference>
<dbReference type="Gene3D" id="3.90.70.10">
    <property type="entry name" value="Cysteine proteinases"/>
    <property type="match status" value="2"/>
</dbReference>
<evidence type="ECO:0000259" key="8">
    <source>
        <dbReference type="SMART" id="SM00645"/>
    </source>
</evidence>
<dbReference type="PROSITE" id="PS00139">
    <property type="entry name" value="THIOL_PROTEASE_CYS"/>
    <property type="match status" value="2"/>
</dbReference>
<feature type="domain" description="Peptidase C1A papain C-terminal" evidence="8">
    <location>
        <begin position="551"/>
        <end position="764"/>
    </location>
</feature>
<evidence type="ECO:0000259" key="9">
    <source>
        <dbReference type="SMART" id="SM00848"/>
    </source>
</evidence>
<keyword evidence="7" id="KW-0812">Transmembrane</keyword>
<keyword evidence="11" id="KW-1185">Reference proteome</keyword>
<dbReference type="InterPro" id="IPR013128">
    <property type="entry name" value="Peptidase_C1A"/>
</dbReference>
<evidence type="ECO:0000256" key="2">
    <source>
        <dbReference type="ARBA" id="ARBA00022670"/>
    </source>
</evidence>
<dbReference type="InterPro" id="IPR038765">
    <property type="entry name" value="Papain-like_cys_pep_sf"/>
</dbReference>
<keyword evidence="7" id="KW-0472">Membrane</keyword>
<dbReference type="Pfam" id="PF08246">
    <property type="entry name" value="Inhibitor_I29"/>
    <property type="match status" value="2"/>
</dbReference>
<feature type="transmembrane region" description="Helical" evidence="7">
    <location>
        <begin position="423"/>
        <end position="446"/>
    </location>
</feature>
<dbReference type="Proteomes" id="UP001175271">
    <property type="component" value="Unassembled WGS sequence"/>
</dbReference>
<keyword evidence="3" id="KW-0378">Hydrolase</keyword>
<evidence type="ECO:0000256" key="7">
    <source>
        <dbReference type="SAM" id="Phobius"/>
    </source>
</evidence>
<dbReference type="InterPro" id="IPR000668">
    <property type="entry name" value="Peptidase_C1A_C"/>
</dbReference>
<evidence type="ECO:0000256" key="3">
    <source>
        <dbReference type="ARBA" id="ARBA00022801"/>
    </source>
</evidence>
<dbReference type="InterPro" id="IPR039417">
    <property type="entry name" value="Peptidase_C1A_papain-like"/>
</dbReference>
<dbReference type="PANTHER" id="PTHR12411">
    <property type="entry name" value="CYSTEINE PROTEASE FAMILY C1-RELATED"/>
    <property type="match status" value="1"/>
</dbReference>
<evidence type="ECO:0000313" key="11">
    <source>
        <dbReference type="Proteomes" id="UP001175271"/>
    </source>
</evidence>
<dbReference type="CDD" id="cd02248">
    <property type="entry name" value="Peptidase_C1A"/>
    <property type="match status" value="2"/>
</dbReference>
<comment type="caution">
    <text evidence="10">The sequence shown here is derived from an EMBL/GenBank/DDBJ whole genome shotgun (WGS) entry which is preliminary data.</text>
</comment>
<reference evidence="10" key="1">
    <citation type="submission" date="2023-06" db="EMBL/GenBank/DDBJ databases">
        <title>Genomic analysis of the entomopathogenic nematode Steinernema hermaphroditum.</title>
        <authorList>
            <person name="Schwarz E.M."/>
            <person name="Heppert J.K."/>
            <person name="Baniya A."/>
            <person name="Schwartz H.T."/>
            <person name="Tan C.-H."/>
            <person name="Antoshechkin I."/>
            <person name="Sternberg P.W."/>
            <person name="Goodrich-Blair H."/>
            <person name="Dillman A.R."/>
        </authorList>
    </citation>
    <scope>NUCLEOTIDE SEQUENCE</scope>
    <source>
        <strain evidence="10">PS9179</strain>
        <tissue evidence="10">Whole animal</tissue>
    </source>
</reference>
<evidence type="ECO:0000256" key="4">
    <source>
        <dbReference type="ARBA" id="ARBA00022807"/>
    </source>
</evidence>
<accession>A0AA39HLG3</accession>
<name>A0AA39HLG3_9BILA</name>
<keyword evidence="2" id="KW-0645">Protease</keyword>
<keyword evidence="4" id="KW-0788">Thiol protease</keyword>
<dbReference type="FunFam" id="3.90.70.10:FF:000103">
    <property type="entry name" value="Hypothetical LOC496748"/>
    <property type="match status" value="2"/>
</dbReference>
<dbReference type="PRINTS" id="PR00705">
    <property type="entry name" value="PAPAIN"/>
</dbReference>
<feature type="domain" description="Cathepsin propeptide inhibitor" evidence="9">
    <location>
        <begin position="461"/>
        <end position="517"/>
    </location>
</feature>
<dbReference type="Pfam" id="PF00112">
    <property type="entry name" value="Peptidase_C1"/>
    <property type="match status" value="2"/>
</dbReference>